<dbReference type="RefSeq" id="XP_060120860.1">
    <property type="nucleotide sequence ID" value="XM_060264877.1"/>
</dbReference>
<keyword evidence="4" id="KW-0131">Cell cycle</keyword>
<dbReference type="GO" id="GO:0043111">
    <property type="term" value="P:replication fork arrest"/>
    <property type="evidence" value="ECO:0007669"/>
    <property type="project" value="TreeGrafter"/>
</dbReference>
<feature type="region of interest" description="Disordered" evidence="5">
    <location>
        <begin position="16"/>
        <end position="44"/>
    </location>
</feature>
<keyword evidence="3" id="KW-0539">Nucleus</keyword>
<evidence type="ECO:0000256" key="1">
    <source>
        <dbReference type="ARBA" id="ARBA00004123"/>
    </source>
</evidence>
<keyword evidence="2" id="KW-0236">DNA replication inhibitor</keyword>
<feature type="compositionally biased region" description="Low complexity" evidence="5">
    <location>
        <begin position="978"/>
        <end position="1012"/>
    </location>
</feature>
<dbReference type="Proteomes" id="UP001217754">
    <property type="component" value="Chromosome 1"/>
</dbReference>
<evidence type="ECO:0000259" key="6">
    <source>
        <dbReference type="Pfam" id="PF04821"/>
    </source>
</evidence>
<dbReference type="GO" id="GO:0003677">
    <property type="term" value="F:DNA binding"/>
    <property type="evidence" value="ECO:0007669"/>
    <property type="project" value="TreeGrafter"/>
</dbReference>
<comment type="subcellular location">
    <subcellularLocation>
        <location evidence="1">Nucleus</location>
    </subcellularLocation>
</comment>
<dbReference type="AlphaFoldDB" id="A0AAF0J960"/>
<feature type="domain" description="Timeless N-terminal" evidence="6">
    <location>
        <begin position="77"/>
        <end position="358"/>
    </location>
</feature>
<reference evidence="7" key="1">
    <citation type="submission" date="2023-03" db="EMBL/GenBank/DDBJ databases">
        <title>Mating type loci evolution in Malassezia.</title>
        <authorList>
            <person name="Coelho M.A."/>
        </authorList>
    </citation>
    <scope>NUCLEOTIDE SEQUENCE</scope>
    <source>
        <strain evidence="7">CBS 9431</strain>
    </source>
</reference>
<dbReference type="PANTHER" id="PTHR22940">
    <property type="entry name" value="TIMEOUT/TIMELESS-2"/>
    <property type="match status" value="1"/>
</dbReference>
<dbReference type="GO" id="GO:0000076">
    <property type="term" value="P:DNA replication checkpoint signaling"/>
    <property type="evidence" value="ECO:0007669"/>
    <property type="project" value="TreeGrafter"/>
</dbReference>
<organism evidence="7 8">
    <name type="scientific">Malassezia japonica</name>
    <dbReference type="NCBI Taxonomy" id="223818"/>
    <lineage>
        <taxon>Eukaryota</taxon>
        <taxon>Fungi</taxon>
        <taxon>Dikarya</taxon>
        <taxon>Basidiomycota</taxon>
        <taxon>Ustilaginomycotina</taxon>
        <taxon>Malasseziomycetes</taxon>
        <taxon>Malasseziales</taxon>
        <taxon>Malasseziaceae</taxon>
        <taxon>Malassezia</taxon>
    </lineage>
</organism>
<evidence type="ECO:0000313" key="7">
    <source>
        <dbReference type="EMBL" id="WFD37963.1"/>
    </source>
</evidence>
<feature type="compositionally biased region" description="Basic and acidic residues" evidence="5">
    <location>
        <begin position="961"/>
        <end position="975"/>
    </location>
</feature>
<dbReference type="GO" id="GO:0031298">
    <property type="term" value="C:replication fork protection complex"/>
    <property type="evidence" value="ECO:0007669"/>
    <property type="project" value="TreeGrafter"/>
</dbReference>
<evidence type="ECO:0000256" key="4">
    <source>
        <dbReference type="ARBA" id="ARBA00023306"/>
    </source>
</evidence>
<dbReference type="GO" id="GO:0006281">
    <property type="term" value="P:DNA repair"/>
    <property type="evidence" value="ECO:0007669"/>
    <property type="project" value="TreeGrafter"/>
</dbReference>
<dbReference type="Pfam" id="PF04821">
    <property type="entry name" value="TIMELESS"/>
    <property type="match status" value="1"/>
</dbReference>
<sequence length="1033" mass="115476">MADAWEGEAIENWYASDVASSDNESIDAESEAAGSEQGAEEVDHDERASLLRAPVLSICSALGGYEHVEVDGRLELVYRLGDDCLECLRDLRRLWRQDDTDSSRAIARVFAELGTMHNDLIPILLHAAGEGEKADKIALACTDLMTALTWPIDWHAEVKDIVTREEDDQVLSKLVELQSAQVQYKASVLRVRAKEHRLVNRTVVSCVMKSLLLPALAKPRSERSEREVGVIGMCLHFFRNLLAIRDPVAHTLSSTALVANATLQSMLVEQLDASHVMDTLLMLASNADAKEYEAWAPVAADCIYQLYLGSDVKEIARVEHASVGAQSSALAASLDSEARRKRHTINNARHSRFGTTIQFTAHDGSVRVARQQPALVESISELEQSIADRSKRRVSRKRPATERGGVRRYTAWTPAGRAVLRRWADRFLQDGAFAVLEKQYLRDIHAERERIGDLDAARCKALQLATFFLEYFLARRADDASAWDFSMVAEWLEPWAFRLARARTAISLEAKEWLEFGAGVRLWTALLRLLDALAHGDEDQRQVADELQNTLYYDGDLLDTSLQVMHAYSAQSFACLETVLDFAYTMPRLLEKHASQREYMFVKQRRSKEEESTQQSERLFRFQTFQRAMATTRLAHVCTQYLGRWRDSAQPATMLTRLASVAHRIAVKATRPDLFFSAKARAVWVRLLRDPESEMAAVDAKAHTSLVQLATYLKRKFAKLDTSAQEAFDADKRPAREPKADKAPADIMVKPGLVHAEEIGVAVGLLGEQHKLAAVTWVKFHLEMASAARKALMASDPDADPAAPSAEVLDQFATHTLTTDADEMQADATRHPVVKLLLRLVGLEAEVVGDHLEWSVPRTVTPAALDRDARIIDQYLAQPLLIEGELSEQVQRLRAPRPRAEGQGDTSPKKKRQETKEKRQRAPRVPKWLENEFIEDSDEELAFAMADVPRTSSRSSSPHRVFSDEQTPDRVERSPHTSPSTPKRARASPSASPSAKRAALASLNARRAGLASPVKAHTPAHRDPLFLFDSDNE</sequence>
<dbReference type="GeneID" id="85224560"/>
<gene>
    <name evidence="7" type="primary">TOF1</name>
    <name evidence="7" type="ORF">MJAP1_000911</name>
</gene>
<dbReference type="InterPro" id="IPR044998">
    <property type="entry name" value="Timeless"/>
</dbReference>
<evidence type="ECO:0000256" key="5">
    <source>
        <dbReference type="SAM" id="MobiDB-lite"/>
    </source>
</evidence>
<accession>A0AAF0J960</accession>
<protein>
    <submittedName>
        <fullName evidence="7">Topoisomerase 1-associated factor 1</fullName>
    </submittedName>
</protein>
<dbReference type="PANTHER" id="PTHR22940:SF4">
    <property type="entry name" value="PROTEIN TIMELESS HOMOLOG"/>
    <property type="match status" value="1"/>
</dbReference>
<feature type="compositionally biased region" description="Basic residues" evidence="5">
    <location>
        <begin position="909"/>
        <end position="924"/>
    </location>
</feature>
<dbReference type="InterPro" id="IPR006906">
    <property type="entry name" value="Timeless_N"/>
</dbReference>
<name>A0AAF0J960_9BASI</name>
<evidence type="ECO:0000313" key="8">
    <source>
        <dbReference type="Proteomes" id="UP001217754"/>
    </source>
</evidence>
<feature type="region of interest" description="Disordered" evidence="5">
    <location>
        <begin position="891"/>
        <end position="931"/>
    </location>
</feature>
<evidence type="ECO:0000256" key="3">
    <source>
        <dbReference type="ARBA" id="ARBA00023242"/>
    </source>
</evidence>
<proteinExistence type="predicted"/>
<keyword evidence="8" id="KW-1185">Reference proteome</keyword>
<evidence type="ECO:0000256" key="2">
    <source>
        <dbReference type="ARBA" id="ARBA00022880"/>
    </source>
</evidence>
<feature type="region of interest" description="Disordered" evidence="5">
    <location>
        <begin position="948"/>
        <end position="1033"/>
    </location>
</feature>
<dbReference type="EMBL" id="CP119958">
    <property type="protein sequence ID" value="WFD37963.1"/>
    <property type="molecule type" value="Genomic_DNA"/>
</dbReference>